<feature type="non-terminal residue" evidence="2">
    <location>
        <position position="256"/>
    </location>
</feature>
<dbReference type="AlphaFoldDB" id="A0A382ZLP4"/>
<feature type="non-terminal residue" evidence="2">
    <location>
        <position position="1"/>
    </location>
</feature>
<proteinExistence type="predicted"/>
<feature type="region of interest" description="Disordered" evidence="1">
    <location>
        <begin position="92"/>
        <end position="176"/>
    </location>
</feature>
<name>A0A382ZLP4_9ZZZZ</name>
<gene>
    <name evidence="2" type="ORF">METZ01_LOCUS449225</name>
</gene>
<dbReference type="EMBL" id="UINC01184919">
    <property type="protein sequence ID" value="SVD96371.1"/>
    <property type="molecule type" value="Genomic_DNA"/>
</dbReference>
<reference evidence="2" key="1">
    <citation type="submission" date="2018-05" db="EMBL/GenBank/DDBJ databases">
        <authorList>
            <person name="Lanie J.A."/>
            <person name="Ng W.-L."/>
            <person name="Kazmierczak K.M."/>
            <person name="Andrzejewski T.M."/>
            <person name="Davidsen T.M."/>
            <person name="Wayne K.J."/>
            <person name="Tettelin H."/>
            <person name="Glass J.I."/>
            <person name="Rusch D."/>
            <person name="Podicherti R."/>
            <person name="Tsui H.-C.T."/>
            <person name="Winkler M.E."/>
        </authorList>
    </citation>
    <scope>NUCLEOTIDE SEQUENCE</scope>
</reference>
<sequence length="256" mass="27203">VVHFADGSRVKLHPNTELAVDVFTLRNGGPPDSHRISKVRIVNGGIDFDIADAHSDESIWQFITQDGVVAIQGTAGTLISKNSVWVGDSPKVEGAKGGYKNPTGVPTVGDGLAPSAPTNDNQVLDNPGPSKDDQRGNQQVDREDEKNDGTASQSNSQNESDNQSNQAESTDATAEGTVRYESRLELNLLDGKASIIHVDKEAQSITPMEITPGNKFTATYEMDGIVGAVSNTRNNLIEAASMILTDSEATKMAIKG</sequence>
<feature type="compositionally biased region" description="Basic and acidic residues" evidence="1">
    <location>
        <begin position="130"/>
        <end position="148"/>
    </location>
</feature>
<protein>
    <submittedName>
        <fullName evidence="2">Uncharacterized protein</fullName>
    </submittedName>
</protein>
<accession>A0A382ZLP4</accession>
<evidence type="ECO:0000256" key="1">
    <source>
        <dbReference type="SAM" id="MobiDB-lite"/>
    </source>
</evidence>
<feature type="compositionally biased region" description="Low complexity" evidence="1">
    <location>
        <begin position="151"/>
        <end position="169"/>
    </location>
</feature>
<organism evidence="2">
    <name type="scientific">marine metagenome</name>
    <dbReference type="NCBI Taxonomy" id="408172"/>
    <lineage>
        <taxon>unclassified sequences</taxon>
        <taxon>metagenomes</taxon>
        <taxon>ecological metagenomes</taxon>
    </lineage>
</organism>
<evidence type="ECO:0000313" key="2">
    <source>
        <dbReference type="EMBL" id="SVD96371.1"/>
    </source>
</evidence>